<dbReference type="Pfam" id="PF00400">
    <property type="entry name" value="WD40"/>
    <property type="match status" value="4"/>
</dbReference>
<dbReference type="Gene3D" id="2.130.10.10">
    <property type="entry name" value="YVTN repeat-like/Quinoprotein amine dehydrogenase"/>
    <property type="match status" value="1"/>
</dbReference>
<dbReference type="PANTHER" id="PTHR19920">
    <property type="entry name" value="WD40 PROTEIN CIAO1"/>
    <property type="match status" value="1"/>
</dbReference>
<dbReference type="GeneID" id="5020363"/>
<proteinExistence type="predicted"/>
<dbReference type="STRING" id="5888.A0C8R4"/>
<dbReference type="EMBL" id="CT868051">
    <property type="protein sequence ID" value="CAK67181.1"/>
    <property type="molecule type" value="Genomic_DNA"/>
</dbReference>
<evidence type="ECO:0000256" key="1">
    <source>
        <dbReference type="PROSITE-ProRule" id="PRU00221"/>
    </source>
</evidence>
<dbReference type="HOGENOM" id="CLU_416500_0_0_1"/>
<dbReference type="OrthoDB" id="6262491at2759"/>
<dbReference type="SUPFAM" id="SSF50978">
    <property type="entry name" value="WD40 repeat-like"/>
    <property type="match status" value="1"/>
</dbReference>
<dbReference type="InParanoid" id="A0C8R4"/>
<dbReference type="SMART" id="SM00320">
    <property type="entry name" value="WD40"/>
    <property type="match status" value="4"/>
</dbReference>
<accession>A0C8R4</accession>
<dbReference type="InterPro" id="IPR036322">
    <property type="entry name" value="WD40_repeat_dom_sf"/>
</dbReference>
<dbReference type="PROSITE" id="PS50082">
    <property type="entry name" value="WD_REPEATS_2"/>
    <property type="match status" value="2"/>
</dbReference>
<evidence type="ECO:0000313" key="3">
    <source>
        <dbReference type="Proteomes" id="UP000000600"/>
    </source>
</evidence>
<organism evidence="2 3">
    <name type="scientific">Paramecium tetraurelia</name>
    <dbReference type="NCBI Taxonomy" id="5888"/>
    <lineage>
        <taxon>Eukaryota</taxon>
        <taxon>Sar</taxon>
        <taxon>Alveolata</taxon>
        <taxon>Ciliophora</taxon>
        <taxon>Intramacronucleata</taxon>
        <taxon>Oligohymenophorea</taxon>
        <taxon>Peniculida</taxon>
        <taxon>Parameciidae</taxon>
        <taxon>Paramecium</taxon>
    </lineage>
</organism>
<keyword evidence="3" id="KW-1185">Reference proteome</keyword>
<dbReference type="PANTHER" id="PTHR19920:SF0">
    <property type="entry name" value="CYTOSOLIC IRON-SULFUR PROTEIN ASSEMBLY PROTEIN CIAO1-RELATED"/>
    <property type="match status" value="1"/>
</dbReference>
<reference evidence="2 3" key="1">
    <citation type="journal article" date="2006" name="Nature">
        <title>Global trends of whole-genome duplications revealed by the ciliate Paramecium tetraurelia.</title>
        <authorList>
            <consortium name="Genoscope"/>
            <person name="Aury J.-M."/>
            <person name="Jaillon O."/>
            <person name="Duret L."/>
            <person name="Noel B."/>
            <person name="Jubin C."/>
            <person name="Porcel B.M."/>
            <person name="Segurens B."/>
            <person name="Daubin V."/>
            <person name="Anthouard V."/>
            <person name="Aiach N."/>
            <person name="Arnaiz O."/>
            <person name="Billaut A."/>
            <person name="Beisson J."/>
            <person name="Blanc I."/>
            <person name="Bouhouche K."/>
            <person name="Camara F."/>
            <person name="Duharcourt S."/>
            <person name="Guigo R."/>
            <person name="Gogendeau D."/>
            <person name="Katinka M."/>
            <person name="Keller A.-M."/>
            <person name="Kissmehl R."/>
            <person name="Klotz C."/>
            <person name="Koll F."/>
            <person name="Le Moue A."/>
            <person name="Lepere C."/>
            <person name="Malinsky S."/>
            <person name="Nowacki M."/>
            <person name="Nowak J.K."/>
            <person name="Plattner H."/>
            <person name="Poulain J."/>
            <person name="Ruiz F."/>
            <person name="Serrano V."/>
            <person name="Zagulski M."/>
            <person name="Dessen P."/>
            <person name="Betermier M."/>
            <person name="Weissenbach J."/>
            <person name="Scarpelli C."/>
            <person name="Schachter V."/>
            <person name="Sperling L."/>
            <person name="Meyer E."/>
            <person name="Cohen J."/>
            <person name="Wincker P."/>
        </authorList>
    </citation>
    <scope>NUCLEOTIDE SEQUENCE [LARGE SCALE GENOMIC DNA]</scope>
    <source>
        <strain evidence="2 3">Stock d4-2</strain>
    </source>
</reference>
<dbReference type="InterPro" id="IPR001680">
    <property type="entry name" value="WD40_rpt"/>
</dbReference>
<feature type="repeat" description="WD" evidence="1">
    <location>
        <begin position="438"/>
        <end position="472"/>
    </location>
</feature>
<dbReference type="RefSeq" id="XP_001434578.1">
    <property type="nucleotide sequence ID" value="XM_001434541.1"/>
</dbReference>
<dbReference type="AlphaFoldDB" id="A0C8R4"/>
<dbReference type="Proteomes" id="UP000000600">
    <property type="component" value="Unassembled WGS sequence"/>
</dbReference>
<feature type="repeat" description="WD" evidence="1">
    <location>
        <begin position="484"/>
        <end position="515"/>
    </location>
</feature>
<name>A0C8R4_PARTE</name>
<keyword evidence="1" id="KW-0853">WD repeat</keyword>
<dbReference type="OMA" id="MNDSETC"/>
<sequence length="659" mass="77171">MELESALLCKHNLQAIKIINDPSINPTQRLLCHLCLNEHQDQTQLINISIAFAQATKNYNQTSKYSNQILLQSILHLNTFIQYFKLLQVEIKDVCEQTNLKALQWLQNLQQQQNKEFIQRFDQSFNNYQGNIHDEDLNEVNYRFLNITQQYLPGLNSLITPFNSLNKFDPCYQTLLQLSKVNIEDAIQQLYVENQCRTVIEKIERMKQNNICDQEFTNIKEMIVNSSEQNKGIQSEIIEQLTNLIRLRQRLSQSIHHLESELTNRISQQNGEYFKSVQNLDLLINEGSLNKLIEKIHEIGNDQVIIMRKEFKSKLTNCIQGVLTNNLKGLQRQSVSNDFILHKLINTEIIQKDCCYAIQFNKDTSIMISTSGKNIKVWDFNKGRLTLGSILQKHIDDVSCLLFSNYSNSFISGCGNEDGSIVCWQQDYNFGWKSSKQFKQHRFGLRCMIVNHDETQLITGSLDKSIVIWKLDFKENNLVYEYSLFKHQHKLLSLSMNDSETCMISCSEDQNILIWGKQQGIWKFKDVLKQSVQDIGRQIKFLSDTEFIWLQQNQGRVHFFEGSNFRFQEKPENQLLLNNQKQDWNLFPIQYNKPKNIIVIRHNSTVFILRKQLDGNLKIMADPIQCQSEFNYGSLSKDGQYMVLWDVDSNQYNVYEILV</sequence>
<gene>
    <name evidence="2" type="ORF">GSPATT00036316001</name>
</gene>
<protein>
    <submittedName>
        <fullName evidence="2">Uncharacterized protein</fullName>
    </submittedName>
</protein>
<dbReference type="InterPro" id="IPR015943">
    <property type="entry name" value="WD40/YVTN_repeat-like_dom_sf"/>
</dbReference>
<dbReference type="KEGG" id="ptm:GSPATT00036316001"/>
<evidence type="ECO:0000313" key="2">
    <source>
        <dbReference type="EMBL" id="CAK67181.1"/>
    </source>
</evidence>